<evidence type="ECO:0000256" key="7">
    <source>
        <dbReference type="SAM" id="SignalP"/>
    </source>
</evidence>
<evidence type="ECO:0000256" key="1">
    <source>
        <dbReference type="ARBA" id="ARBA00007913"/>
    </source>
</evidence>
<dbReference type="FunFam" id="3.40.50.300:FF:001313">
    <property type="entry name" value="Helicase with zinc finger domain 2"/>
    <property type="match status" value="1"/>
</dbReference>
<dbReference type="PANTHER" id="PTHR43788:SF16">
    <property type="entry name" value="HELICASE WITH ZINC FINGER 2"/>
    <property type="match status" value="1"/>
</dbReference>
<dbReference type="InterPro" id="IPR050534">
    <property type="entry name" value="Coronavir_polyprotein_1ab"/>
</dbReference>
<reference evidence="9" key="1">
    <citation type="journal article" date="2021" name="Evol. Appl.">
        <title>The genome of the Pyrenean desman and the effects of bottlenecks and inbreeding on the genomic landscape of an endangered species.</title>
        <authorList>
            <person name="Escoda L."/>
            <person name="Castresana J."/>
        </authorList>
    </citation>
    <scope>NUCLEOTIDE SEQUENCE</scope>
    <source>
        <strain evidence="9">IBE-C5619</strain>
    </source>
</reference>
<evidence type="ECO:0000313" key="10">
    <source>
        <dbReference type="Proteomes" id="UP000700334"/>
    </source>
</evidence>
<feature type="signal peptide" evidence="7">
    <location>
        <begin position="1"/>
        <end position="23"/>
    </location>
</feature>
<keyword evidence="10" id="KW-1185">Reference proteome</keyword>
<dbReference type="InterPro" id="IPR056787">
    <property type="entry name" value="OB_HELZ2"/>
</dbReference>
<dbReference type="OrthoDB" id="2285229at2759"/>
<dbReference type="FunFam" id="3.40.50.300:FF:001803">
    <property type="entry name" value="Helicase with zinc finger 2"/>
    <property type="match status" value="1"/>
</dbReference>
<dbReference type="GO" id="GO:0005524">
    <property type="term" value="F:ATP binding"/>
    <property type="evidence" value="ECO:0007669"/>
    <property type="project" value="UniProtKB-KW"/>
</dbReference>
<dbReference type="CDD" id="cd18808">
    <property type="entry name" value="SF1_C_Upf1"/>
    <property type="match status" value="2"/>
</dbReference>
<feature type="region of interest" description="Disordered" evidence="6">
    <location>
        <begin position="413"/>
        <end position="453"/>
    </location>
</feature>
<evidence type="ECO:0000256" key="6">
    <source>
        <dbReference type="SAM" id="MobiDB-lite"/>
    </source>
</evidence>
<feature type="chain" id="PRO_5035310905" evidence="7">
    <location>
        <begin position="24"/>
        <end position="2135"/>
    </location>
</feature>
<dbReference type="GO" id="GO:0043139">
    <property type="term" value="F:5'-3' DNA helicase activity"/>
    <property type="evidence" value="ECO:0007669"/>
    <property type="project" value="TreeGrafter"/>
</dbReference>
<organism evidence="9 10">
    <name type="scientific">Galemys pyrenaicus</name>
    <name type="common">Iberian desman</name>
    <name type="synonym">Pyrenean desman</name>
    <dbReference type="NCBI Taxonomy" id="202257"/>
    <lineage>
        <taxon>Eukaryota</taxon>
        <taxon>Metazoa</taxon>
        <taxon>Chordata</taxon>
        <taxon>Craniata</taxon>
        <taxon>Vertebrata</taxon>
        <taxon>Euteleostomi</taxon>
        <taxon>Mammalia</taxon>
        <taxon>Eutheria</taxon>
        <taxon>Laurasiatheria</taxon>
        <taxon>Eulipotyphla</taxon>
        <taxon>Talpidae</taxon>
        <taxon>Galemys</taxon>
    </lineage>
</organism>
<evidence type="ECO:0000256" key="3">
    <source>
        <dbReference type="ARBA" id="ARBA00022801"/>
    </source>
</evidence>
<dbReference type="Gene3D" id="3.40.50.300">
    <property type="entry name" value="P-loop containing nucleotide triphosphate hydrolases"/>
    <property type="match status" value="4"/>
</dbReference>
<evidence type="ECO:0000313" key="9">
    <source>
        <dbReference type="EMBL" id="KAG8513260.1"/>
    </source>
</evidence>
<keyword evidence="2" id="KW-0547">Nucleotide-binding</keyword>
<keyword evidence="7" id="KW-0732">Signal</keyword>
<gene>
    <name evidence="9" type="ORF">J0S82_018587</name>
</gene>
<dbReference type="InterPro" id="IPR012340">
    <property type="entry name" value="NA-bd_OB-fold"/>
</dbReference>
<feature type="domain" description="RNB" evidence="8">
    <location>
        <begin position="783"/>
        <end position="1139"/>
    </location>
</feature>
<dbReference type="InterPro" id="IPR001900">
    <property type="entry name" value="RNase_II/R"/>
</dbReference>
<sequence length="2135" mass="232892">MTALFLHLCVCPLLASAPRAGRGLRRPARTHAPLSPSAADIYVQEHFHAHVSSGHPEAAPLRVMYADRPPSQTDAVTLRYCCLTADGQAFRPPSRAELEQHRIVVTTTSQARALPVPAGFFSHILIDEAAQMLECEALTPLRLAAPGTRLVLAGDHLQVAPRLFSVPRARAAEHTLLHRLFRHYQCQALPAARDGRVVFHENYRCAEAIVRFVSRHFYLAQGEPIRASGRVPRHPRLYPLAFCHVAGAPERDLSATSWVNAAEVSQVVEKVQEAHDTWPHCWGSRQQRLICVVSQGAQVSALRQELRKRDLGQVSVGSFEILPGREFRVVVLSTVHTRGSLQGPGAPAGDFFTDARVLNTVLTRAQSLVVAVGDALALCSVGPCSRLWKSFIRECVEHRSTCPEGLTLQQIEQGVQQQQRWPPRAPRAEGAASPEAGAAGGPAEAVGGASPPGTVAPAATATLEAEAGAVVLGAPAGGGPATGAAAEGGEPAGPEDAEDAEDWESDFWPSDGELNADDAILQELLDESRNMTVTVREDGLLDAVAGPAPPQQARQYVNLPRAQLWGLLRTQPERYHRCVFTQESFDRASAVPLDPAGPGPIQVRGRLHCGMAFSGDEVLVGLLGGGPGDRAGAGRPQGRVVGVLRRQRGELAFVCRMDGWDPRIMTPVGGAATKIFVAELKDPQRVPVHRLQQGRLHRAGVERLPPEARHRRLFRVLVVVWHERFYYPRGIVLEVLPEASTWEHGLRALDLEHGLRAPAPDPTALARALQRCQAELGRAPGGREDCRGARTFTVDPPGAVQLDDALSVRDLGPRYEVAVHITDVASVLPRDGPLDLEARRRGLAFYAPDREPVAMLPAELGRDALSLLPGQDRLALSLFLTVEKGSDQLRGQRFAPSVVRSDHQLTYASAEQLIAGHPGAGLELPARLDSLEACVAAACHLARVLRRHRLQGGHHHEQPEEDGTLGARAARLMVKEFMIQFNSLAAEFLVGSEPTRMVTPLRWQPAPGARQLEALGEKHRGLVPLSLHLRQHLQGGPARGQLPVLATLWTRAQEAARTEDHRLLVDLLTTDDLHPALAPAGLDLRREMSRSVFGRSHQGAQQRAAHYSLQVDWYTWASSPVRRYLDVVVQRLLLLALGQGGCAYAARDIDRLCQDFSRQHARAQGYQRRALSLHLAVRLQTQPQDKLGVAVDVEPGARCFRLLFPANPDSLPDPCPVPYRSLQLAEHPQGLPGQPGLRLVWRRRVYSVATKGPGRPLQGPLQDPHTRAVDATLWQQLLELVEAEQWAQAAALVREQGAQEPPRRALGQVSRSHCGHFVEVVRELRGGDVLQVQLGATLQRGFLAPALQLWAVAPGLSLCLEHVERPGACFSGPAPAAGRDRCRDLDEYTGLWGPFCSLESATSAVSEGEPLTLQDVRIAWDVQAAGAGRLRGAFCLEPSSLQDHGISIDFGHCYLCVRLEGLPAAPPEAPGPLPGMDPATYTWVAHALTEDPDEQEDQPEQPRLVRFSVHHRATEAVPEEVLRPDASFTVEVLPKQLPDVRKEEAVRKLREASQLVISIALGRPVPLPRPAPGRPSLHRGVPRRFLERPSLDIPRGRHQLNPSQVGAVREALKRPFSVIQGPPGTGKTVVGLHIVFWLHQSNAEAAQAGGASSREQPCVLYCGPSNKSVDVLAGLLLSRAAELKPLRVYGEQAEATEFPMPGVSSRGPPGRTLREGRPNPALRSITLHHRIRQPSNPHAADVKAFDARLQSGEVLPREDLKLYRKVLAKARRFELERHHVVLCTCSCAASHSLRVLDVRQVLVDEAGMATEPETLIPLVAFPMVQKVSGGAAGSGWGSPGAGVTVLPPQVVLLGDHKQLRPVVKNEQLQNLGLDRSLFERYHKDAYMLDTQYRMHEGICAFPSMEFYQRRLKTWEGLRRGPSVLGHAERASCPVVFGHVQGHEQSLLVSTDEGNENSKANLEEVAEVVRIAKQLTLGGTVEPKDIAILTPYNAQAAEINRGLLREGVQGVTVSSITKSQGSEWRYVLVSAVRSCPEGGVDQRPTKGWLKKHLGFVADPNQVNVAVTRAQEGLCLVGDHLLLRCCPLWRRLLNFCEAQRSLVPAKQLRRGPHGTGCRDVGRELLAADRRGAPQPLA</sequence>
<dbReference type="EMBL" id="JAGFMF010011769">
    <property type="protein sequence ID" value="KAG8513260.1"/>
    <property type="molecule type" value="Genomic_DNA"/>
</dbReference>
<dbReference type="GO" id="GO:0004540">
    <property type="term" value="F:RNA nuclease activity"/>
    <property type="evidence" value="ECO:0007669"/>
    <property type="project" value="InterPro"/>
</dbReference>
<name>A0A8J6DMJ8_GALPY</name>
<comment type="caution">
    <text evidence="9">The sequence shown here is derived from an EMBL/GenBank/DDBJ whole genome shotgun (WGS) entry which is preliminary data.</text>
</comment>
<dbReference type="Pfam" id="PF13087">
    <property type="entry name" value="AAA_12"/>
    <property type="match status" value="2"/>
</dbReference>
<dbReference type="GO" id="GO:0016787">
    <property type="term" value="F:hydrolase activity"/>
    <property type="evidence" value="ECO:0007669"/>
    <property type="project" value="UniProtKB-KW"/>
</dbReference>
<dbReference type="Pfam" id="PF25049">
    <property type="entry name" value="OB_HELZ2"/>
    <property type="match status" value="1"/>
</dbReference>
<dbReference type="InterPro" id="IPR041677">
    <property type="entry name" value="DNA2/NAM7_AAA_11"/>
</dbReference>
<dbReference type="SUPFAM" id="SSF52540">
    <property type="entry name" value="P-loop containing nucleoside triphosphate hydrolases"/>
    <property type="match status" value="2"/>
</dbReference>
<dbReference type="Proteomes" id="UP000700334">
    <property type="component" value="Unassembled WGS sequence"/>
</dbReference>
<protein>
    <submittedName>
        <fullName evidence="9">Helicase with zinc finger domain 2</fullName>
    </submittedName>
</protein>
<evidence type="ECO:0000259" key="8">
    <source>
        <dbReference type="SMART" id="SM00955"/>
    </source>
</evidence>
<evidence type="ECO:0000256" key="2">
    <source>
        <dbReference type="ARBA" id="ARBA00022741"/>
    </source>
</evidence>
<feature type="compositionally biased region" description="Acidic residues" evidence="6">
    <location>
        <begin position="493"/>
        <end position="505"/>
    </location>
</feature>
<dbReference type="Pfam" id="PF00773">
    <property type="entry name" value="RNB"/>
    <property type="match status" value="1"/>
</dbReference>
<proteinExistence type="inferred from homology"/>
<keyword evidence="5" id="KW-0067">ATP-binding</keyword>
<keyword evidence="4 9" id="KW-0347">Helicase</keyword>
<dbReference type="SUPFAM" id="SSF50249">
    <property type="entry name" value="Nucleic acid-binding proteins"/>
    <property type="match status" value="2"/>
</dbReference>
<evidence type="ECO:0000256" key="4">
    <source>
        <dbReference type="ARBA" id="ARBA00022806"/>
    </source>
</evidence>
<dbReference type="SMART" id="SM00955">
    <property type="entry name" value="RNB"/>
    <property type="match status" value="1"/>
</dbReference>
<feature type="region of interest" description="Disordered" evidence="6">
    <location>
        <begin position="478"/>
        <end position="513"/>
    </location>
</feature>
<dbReference type="PANTHER" id="PTHR43788">
    <property type="entry name" value="DNA2/NAM7 HELICASE FAMILY MEMBER"/>
    <property type="match status" value="1"/>
</dbReference>
<comment type="similarity">
    <text evidence="1">Belongs to the DNA2/NAM7 helicase family.</text>
</comment>
<dbReference type="GO" id="GO:0003723">
    <property type="term" value="F:RNA binding"/>
    <property type="evidence" value="ECO:0007669"/>
    <property type="project" value="InterPro"/>
</dbReference>
<dbReference type="InterPro" id="IPR041679">
    <property type="entry name" value="DNA2/NAM7-like_C"/>
</dbReference>
<keyword evidence="3" id="KW-0378">Hydrolase</keyword>
<dbReference type="InterPro" id="IPR047187">
    <property type="entry name" value="SF1_C_Upf1"/>
</dbReference>
<feature type="compositionally biased region" description="Low complexity" evidence="6">
    <location>
        <begin position="482"/>
        <end position="492"/>
    </location>
</feature>
<evidence type="ECO:0000256" key="5">
    <source>
        <dbReference type="ARBA" id="ARBA00022840"/>
    </source>
</evidence>
<feature type="region of interest" description="Disordered" evidence="6">
    <location>
        <begin position="1698"/>
        <end position="1718"/>
    </location>
</feature>
<dbReference type="InterPro" id="IPR027417">
    <property type="entry name" value="P-loop_NTPase"/>
</dbReference>
<accession>A0A8J6DMJ8</accession>
<dbReference type="Pfam" id="PF13086">
    <property type="entry name" value="AAA_11"/>
    <property type="match status" value="2"/>
</dbReference>